<dbReference type="Pfam" id="PF13649">
    <property type="entry name" value="Methyltransf_25"/>
    <property type="match status" value="1"/>
</dbReference>
<dbReference type="InterPro" id="IPR029063">
    <property type="entry name" value="SAM-dependent_MTases_sf"/>
</dbReference>
<feature type="domain" description="Methyltransferase" evidence="3">
    <location>
        <begin position="47"/>
        <end position="143"/>
    </location>
</feature>
<evidence type="ECO:0000259" key="3">
    <source>
        <dbReference type="Pfam" id="PF13649"/>
    </source>
</evidence>
<dbReference type="InterPro" id="IPR041698">
    <property type="entry name" value="Methyltransf_25"/>
</dbReference>
<sequence>MEKVKQHFEEEAKEFDAMIRRRIPNYEQMIDALVTALPFNQFQSIRVLDLGCGTGTIARRVKDVYPQAQITCVDIAEKMLQMAQIKLGKSGDDLRYQLANFEDYEFDTTYDVVVSSLALHHLVSDDDKIKFYQKIYNCLTTGGVFYNADLVLGSSSYLQERYMERWQEYMRLQVSVEEIEQKWIPQHYNEDHPASLMSQLAWLRDIGFAEIDVIWKYYNLSVYGGRKPV</sequence>
<dbReference type="EMBL" id="BDQK01000001">
    <property type="protein sequence ID" value="GBF78756.1"/>
    <property type="molecule type" value="Genomic_DNA"/>
</dbReference>
<dbReference type="Gene3D" id="3.40.50.150">
    <property type="entry name" value="Vaccinia Virus protein VP39"/>
    <property type="match status" value="1"/>
</dbReference>
<protein>
    <submittedName>
        <fullName evidence="4">SAM-dependent methyltransferase</fullName>
    </submittedName>
</protein>
<keyword evidence="5" id="KW-1185">Reference proteome</keyword>
<dbReference type="PANTHER" id="PTHR43861">
    <property type="entry name" value="TRANS-ACONITATE 2-METHYLTRANSFERASE-RELATED"/>
    <property type="match status" value="1"/>
</dbReference>
<dbReference type="OrthoDB" id="465705at2"/>
<dbReference type="AlphaFoldDB" id="A0A401IC03"/>
<dbReference type="SUPFAM" id="SSF53335">
    <property type="entry name" value="S-adenosyl-L-methionine-dependent methyltransferases"/>
    <property type="match status" value="1"/>
</dbReference>
<organism evidence="4 5">
    <name type="scientific">Aphanothece sacrum FPU1</name>
    <dbReference type="NCBI Taxonomy" id="1920663"/>
    <lineage>
        <taxon>Bacteria</taxon>
        <taxon>Bacillati</taxon>
        <taxon>Cyanobacteriota</taxon>
        <taxon>Cyanophyceae</taxon>
        <taxon>Oscillatoriophycideae</taxon>
        <taxon>Chroococcales</taxon>
        <taxon>Aphanothecaceae</taxon>
        <taxon>Aphanothece</taxon>
    </lineage>
</organism>
<evidence type="ECO:0000313" key="4">
    <source>
        <dbReference type="EMBL" id="GBF78756.1"/>
    </source>
</evidence>
<dbReference type="PANTHER" id="PTHR43861:SF1">
    <property type="entry name" value="TRANS-ACONITATE 2-METHYLTRANSFERASE"/>
    <property type="match status" value="1"/>
</dbReference>
<dbReference type="GO" id="GO:0032259">
    <property type="term" value="P:methylation"/>
    <property type="evidence" value="ECO:0007669"/>
    <property type="project" value="UniProtKB-KW"/>
</dbReference>
<keyword evidence="1 4" id="KW-0489">Methyltransferase</keyword>
<accession>A0A401IC03</accession>
<dbReference type="Proteomes" id="UP000287247">
    <property type="component" value="Unassembled WGS sequence"/>
</dbReference>
<comment type="caution">
    <text evidence="4">The sequence shown here is derived from an EMBL/GenBank/DDBJ whole genome shotgun (WGS) entry which is preliminary data.</text>
</comment>
<reference evidence="5" key="1">
    <citation type="submission" date="2017-05" db="EMBL/GenBank/DDBJ databases">
        <title>Physiological properties and genetic analysis related to exopolysaccharide production of fresh-water unicellular cyanobacterium Aphanothece sacrum, Suizenji Nori, that has been cultured as a food source in Japan.</title>
        <authorList>
            <person name="Kanesaki Y."/>
            <person name="Yoshikawa S."/>
            <person name="Ohki K."/>
        </authorList>
    </citation>
    <scope>NUCLEOTIDE SEQUENCE [LARGE SCALE GENOMIC DNA]</scope>
    <source>
        <strain evidence="5">FPU1</strain>
    </source>
</reference>
<gene>
    <name evidence="4" type="ORF">AsFPU1_0145</name>
</gene>
<evidence type="ECO:0000256" key="1">
    <source>
        <dbReference type="ARBA" id="ARBA00022603"/>
    </source>
</evidence>
<dbReference type="GO" id="GO:0008168">
    <property type="term" value="F:methyltransferase activity"/>
    <property type="evidence" value="ECO:0007669"/>
    <property type="project" value="UniProtKB-KW"/>
</dbReference>
<evidence type="ECO:0000256" key="2">
    <source>
        <dbReference type="ARBA" id="ARBA00022679"/>
    </source>
</evidence>
<dbReference type="RefSeq" id="WP_124969708.1">
    <property type="nucleotide sequence ID" value="NZ_BDQK01000001.1"/>
</dbReference>
<dbReference type="CDD" id="cd02440">
    <property type="entry name" value="AdoMet_MTases"/>
    <property type="match status" value="1"/>
</dbReference>
<keyword evidence="2 4" id="KW-0808">Transferase</keyword>
<proteinExistence type="predicted"/>
<evidence type="ECO:0000313" key="5">
    <source>
        <dbReference type="Proteomes" id="UP000287247"/>
    </source>
</evidence>
<name>A0A401IC03_APHSA</name>